<gene>
    <name evidence="4 10" type="primary">truA</name>
    <name evidence="10" type="ORF">Q31a_56800</name>
</gene>
<evidence type="ECO:0000256" key="6">
    <source>
        <dbReference type="PIRSR" id="PIRSR001430-2"/>
    </source>
</evidence>
<feature type="domain" description="Pseudouridine synthase I TruA alpha/beta" evidence="9">
    <location>
        <begin position="41"/>
        <end position="133"/>
    </location>
</feature>
<dbReference type="HAMAP" id="MF_00171">
    <property type="entry name" value="TruA"/>
    <property type="match status" value="1"/>
</dbReference>
<comment type="caution">
    <text evidence="4">Lacks conserved residue(s) required for the propagation of feature annotation.</text>
</comment>
<dbReference type="RefSeq" id="WP_145084483.1">
    <property type="nucleotide sequence ID" value="NZ_CP036298.1"/>
</dbReference>
<feature type="compositionally biased region" description="Low complexity" evidence="8">
    <location>
        <begin position="18"/>
        <end position="29"/>
    </location>
</feature>
<name>A0A518GFB3_9BACT</name>
<comment type="function">
    <text evidence="4">Formation of pseudouridine at positions 38, 39 and 40 in the anticodon stem and loop of transfer RNAs.</text>
</comment>
<dbReference type="SUPFAM" id="SSF55120">
    <property type="entry name" value="Pseudouridine synthase"/>
    <property type="match status" value="1"/>
</dbReference>
<dbReference type="KEGG" id="ahel:Q31a_56800"/>
<accession>A0A518GFB3</accession>
<keyword evidence="2 4" id="KW-0819">tRNA processing</keyword>
<feature type="active site" description="Nucleophile" evidence="4 5">
    <location>
        <position position="86"/>
    </location>
</feature>
<dbReference type="Proteomes" id="UP000318017">
    <property type="component" value="Chromosome"/>
</dbReference>
<dbReference type="InterPro" id="IPR020097">
    <property type="entry name" value="PsdUridine_synth_TruA_a/b_dom"/>
</dbReference>
<evidence type="ECO:0000256" key="7">
    <source>
        <dbReference type="RuleBase" id="RU003792"/>
    </source>
</evidence>
<dbReference type="EC" id="5.4.99.12" evidence="4"/>
<dbReference type="OrthoDB" id="9811823at2"/>
<evidence type="ECO:0000313" key="10">
    <source>
        <dbReference type="EMBL" id="QDV27292.1"/>
    </source>
</evidence>
<dbReference type="PANTHER" id="PTHR11142">
    <property type="entry name" value="PSEUDOURIDYLATE SYNTHASE"/>
    <property type="match status" value="1"/>
</dbReference>
<dbReference type="Pfam" id="PF01416">
    <property type="entry name" value="PseudoU_synth_1"/>
    <property type="match status" value="2"/>
</dbReference>
<dbReference type="GO" id="GO:0003723">
    <property type="term" value="F:RNA binding"/>
    <property type="evidence" value="ECO:0007669"/>
    <property type="project" value="InterPro"/>
</dbReference>
<comment type="catalytic activity">
    <reaction evidence="4 7">
        <text>uridine(38/39/40) in tRNA = pseudouridine(38/39/40) in tRNA</text>
        <dbReference type="Rhea" id="RHEA:22376"/>
        <dbReference type="Rhea" id="RHEA-COMP:10085"/>
        <dbReference type="Rhea" id="RHEA-COMP:10087"/>
        <dbReference type="ChEBI" id="CHEBI:65314"/>
        <dbReference type="ChEBI" id="CHEBI:65315"/>
        <dbReference type="EC" id="5.4.99.12"/>
    </reaction>
</comment>
<sequence>MNHSCSGGEDSLPPPSDAPESSAAGPAGSTEGTQRAFLMTIAYNGANYFGWQLQPDHVTVQQVLEKTLSKLLKEPRVVVHGSSRTDTGVHALAQRAVIRTVNWNAPADKLPFALNISLPQDIVVREAVEVPLAFNPIKDSTGKRYRYQVYCSRKSDPIQSNTHWWVRRRVSVDAMRAAAHLLEGKHDFTSFQTNGSPRSSTVRTVRSLTVSAAPYMDGQLLTIEIEANGFLYNMVRNIVGTLVQVGVGRKPPEWIMEVIAAQDRSSAGATAPPHGLFLTEVLF</sequence>
<evidence type="ECO:0000256" key="8">
    <source>
        <dbReference type="SAM" id="MobiDB-lite"/>
    </source>
</evidence>
<evidence type="ECO:0000259" key="9">
    <source>
        <dbReference type="Pfam" id="PF01416"/>
    </source>
</evidence>
<evidence type="ECO:0000256" key="2">
    <source>
        <dbReference type="ARBA" id="ARBA00022694"/>
    </source>
</evidence>
<comment type="similarity">
    <text evidence="1 4 7">Belongs to the tRNA pseudouridine synthase TruA family.</text>
</comment>
<comment type="subunit">
    <text evidence="4">Homodimer.</text>
</comment>
<keyword evidence="3 4" id="KW-0413">Isomerase</keyword>
<feature type="domain" description="Pseudouridine synthase I TruA alpha/beta" evidence="9">
    <location>
        <begin position="178"/>
        <end position="283"/>
    </location>
</feature>
<dbReference type="Gene3D" id="3.30.70.660">
    <property type="entry name" value="Pseudouridine synthase I, catalytic domain, C-terminal subdomain"/>
    <property type="match status" value="1"/>
</dbReference>
<dbReference type="PANTHER" id="PTHR11142:SF0">
    <property type="entry name" value="TRNA PSEUDOURIDINE SYNTHASE-LIKE 1"/>
    <property type="match status" value="1"/>
</dbReference>
<dbReference type="NCBIfam" id="TIGR00071">
    <property type="entry name" value="hisT_truA"/>
    <property type="match status" value="1"/>
</dbReference>
<dbReference type="Gene3D" id="3.30.70.580">
    <property type="entry name" value="Pseudouridine synthase I, catalytic domain, N-terminal subdomain"/>
    <property type="match status" value="1"/>
</dbReference>
<dbReference type="InterPro" id="IPR001406">
    <property type="entry name" value="PsdUridine_synth_TruA"/>
</dbReference>
<keyword evidence="11" id="KW-1185">Reference proteome</keyword>
<organism evidence="10 11">
    <name type="scientific">Aureliella helgolandensis</name>
    <dbReference type="NCBI Taxonomy" id="2527968"/>
    <lineage>
        <taxon>Bacteria</taxon>
        <taxon>Pseudomonadati</taxon>
        <taxon>Planctomycetota</taxon>
        <taxon>Planctomycetia</taxon>
        <taxon>Pirellulales</taxon>
        <taxon>Pirellulaceae</taxon>
        <taxon>Aureliella</taxon>
    </lineage>
</organism>
<dbReference type="InterPro" id="IPR020095">
    <property type="entry name" value="PsdUridine_synth_TruA_C"/>
</dbReference>
<dbReference type="InterPro" id="IPR020094">
    <property type="entry name" value="TruA/RsuA/RluB/E/F_N"/>
</dbReference>
<dbReference type="AlphaFoldDB" id="A0A518GFB3"/>
<reference evidence="10 11" key="1">
    <citation type="submission" date="2019-02" db="EMBL/GenBank/DDBJ databases">
        <title>Deep-cultivation of Planctomycetes and their phenomic and genomic characterization uncovers novel biology.</title>
        <authorList>
            <person name="Wiegand S."/>
            <person name="Jogler M."/>
            <person name="Boedeker C."/>
            <person name="Pinto D."/>
            <person name="Vollmers J."/>
            <person name="Rivas-Marin E."/>
            <person name="Kohn T."/>
            <person name="Peeters S.H."/>
            <person name="Heuer A."/>
            <person name="Rast P."/>
            <person name="Oberbeckmann S."/>
            <person name="Bunk B."/>
            <person name="Jeske O."/>
            <person name="Meyerdierks A."/>
            <person name="Storesund J.E."/>
            <person name="Kallscheuer N."/>
            <person name="Luecker S."/>
            <person name="Lage O.M."/>
            <person name="Pohl T."/>
            <person name="Merkel B.J."/>
            <person name="Hornburger P."/>
            <person name="Mueller R.-W."/>
            <person name="Bruemmer F."/>
            <person name="Labrenz M."/>
            <person name="Spormann A.M."/>
            <person name="Op den Camp H."/>
            <person name="Overmann J."/>
            <person name="Amann R."/>
            <person name="Jetten M.S.M."/>
            <person name="Mascher T."/>
            <person name="Medema M.H."/>
            <person name="Devos D.P."/>
            <person name="Kaster A.-K."/>
            <person name="Ovreas L."/>
            <person name="Rohde M."/>
            <person name="Galperin M.Y."/>
            <person name="Jogler C."/>
        </authorList>
    </citation>
    <scope>NUCLEOTIDE SEQUENCE [LARGE SCALE GENOMIC DNA]</scope>
    <source>
        <strain evidence="10 11">Q31a</strain>
    </source>
</reference>
<feature type="region of interest" description="Disordered" evidence="8">
    <location>
        <begin position="1"/>
        <end position="30"/>
    </location>
</feature>
<evidence type="ECO:0000256" key="3">
    <source>
        <dbReference type="ARBA" id="ARBA00023235"/>
    </source>
</evidence>
<dbReference type="CDD" id="cd02570">
    <property type="entry name" value="PseudoU_synth_EcTruA"/>
    <property type="match status" value="1"/>
</dbReference>
<dbReference type="EMBL" id="CP036298">
    <property type="protein sequence ID" value="QDV27292.1"/>
    <property type="molecule type" value="Genomic_DNA"/>
</dbReference>
<dbReference type="InterPro" id="IPR020103">
    <property type="entry name" value="PsdUridine_synth_cat_dom_sf"/>
</dbReference>
<proteinExistence type="inferred from homology"/>
<feature type="binding site" evidence="4 6">
    <location>
        <position position="145"/>
    </location>
    <ligand>
        <name>substrate</name>
    </ligand>
</feature>
<dbReference type="GO" id="GO:0160147">
    <property type="term" value="F:tRNA pseudouridine(38-40) synthase activity"/>
    <property type="evidence" value="ECO:0007669"/>
    <property type="project" value="UniProtKB-EC"/>
</dbReference>
<dbReference type="GO" id="GO:0031119">
    <property type="term" value="P:tRNA pseudouridine synthesis"/>
    <property type="evidence" value="ECO:0007669"/>
    <property type="project" value="UniProtKB-UniRule"/>
</dbReference>
<evidence type="ECO:0000256" key="4">
    <source>
        <dbReference type="HAMAP-Rule" id="MF_00171"/>
    </source>
</evidence>
<evidence type="ECO:0000256" key="5">
    <source>
        <dbReference type="PIRSR" id="PIRSR001430-1"/>
    </source>
</evidence>
<dbReference type="PIRSF" id="PIRSF001430">
    <property type="entry name" value="tRNA_psdUrid_synth"/>
    <property type="match status" value="1"/>
</dbReference>
<protein>
    <recommendedName>
        <fullName evidence="4">tRNA pseudouridine synthase A</fullName>
        <ecNumber evidence="4">5.4.99.12</ecNumber>
    </recommendedName>
    <alternativeName>
        <fullName evidence="4">tRNA pseudouridine(38-40) synthase</fullName>
    </alternativeName>
    <alternativeName>
        <fullName evidence="4">tRNA pseudouridylate synthase I</fullName>
    </alternativeName>
    <alternativeName>
        <fullName evidence="4">tRNA-uridine isomerase I</fullName>
    </alternativeName>
</protein>
<evidence type="ECO:0000313" key="11">
    <source>
        <dbReference type="Proteomes" id="UP000318017"/>
    </source>
</evidence>
<evidence type="ECO:0000256" key="1">
    <source>
        <dbReference type="ARBA" id="ARBA00009375"/>
    </source>
</evidence>